<protein>
    <submittedName>
        <fullName evidence="12">Type I secretion system permease/ATPase</fullName>
    </submittedName>
</protein>
<feature type="transmembrane region" description="Helical" evidence="9">
    <location>
        <begin position="175"/>
        <end position="195"/>
    </location>
</feature>
<keyword evidence="5" id="KW-0067">ATP-binding</keyword>
<dbReference type="EMBL" id="JAWDID010000039">
    <property type="protein sequence ID" value="MDU0342377.1"/>
    <property type="molecule type" value="Genomic_DNA"/>
</dbReference>
<feature type="domain" description="ABC transporter" evidence="10">
    <location>
        <begin position="347"/>
        <end position="583"/>
    </location>
</feature>
<dbReference type="InterPro" id="IPR011527">
    <property type="entry name" value="ABC1_TM_dom"/>
</dbReference>
<dbReference type="SUPFAM" id="SSF90123">
    <property type="entry name" value="ABC transporter transmembrane region"/>
    <property type="match status" value="1"/>
</dbReference>
<evidence type="ECO:0000313" key="13">
    <source>
        <dbReference type="Proteomes" id="UP001254257"/>
    </source>
</evidence>
<evidence type="ECO:0000256" key="1">
    <source>
        <dbReference type="ARBA" id="ARBA00004651"/>
    </source>
</evidence>
<dbReference type="InterPro" id="IPR027417">
    <property type="entry name" value="P-loop_NTPase"/>
</dbReference>
<sequence>MSDVSASRTASAFRARSTAETAVLRGRALILAIPGRQALLWVVVFSIAINVLLLILPFYSIQVFDRVITSGSVETLIGLTVLAVVTLGFSACFDVLRSRLLGRFAVRFEQLLAPLVLKASIIDPARRSEAGSHDMVRVRELRNMLSSGTATTLIDAPFLPAFVVVLYLIHPWYGTIALVGSLLLLLLALASGHVARAELAQASGTAQRTQRTLDGIVRHANLVRAMGWTQGAIREFFRLNDEALVPVVKANERVALIAAVARTVRIVLQVAAIGAGAWLVLQNEVLSGSLMASSILTARTLAPMEHLVAGLRTLTSARDSWGHIRAAAAAALMSQRRTLLPPPQGALDVSAVTFRIPNARRAALAGISFRCVPASVVVVIGPTGAGKSTLLRMIAALEKPTSGTIRLDGASLDHWDADQLGRYVGYLPQDVELIGGTVAEAIAGFDETATDEDIVAAARQANAHQMILALPNGYETEIGRDGNKLSGGQRQRIGLARSLFGRRKLILLDEPNSNLDPDGEEALCRAIREAKARGMTLVIVTHRPRLFTVADQILFLRDGVQVAFGPPDEVLPQAMAGATPMRPSRPVATEKARPDIIEGRG</sequence>
<dbReference type="InterPro" id="IPR003593">
    <property type="entry name" value="AAA+_ATPase"/>
</dbReference>
<comment type="subcellular location">
    <subcellularLocation>
        <location evidence="1">Cell membrane</location>
        <topology evidence="1">Multi-pass membrane protein</topology>
    </subcellularLocation>
</comment>
<organism evidence="12 13">
    <name type="scientific">Bosea rubneri</name>
    <dbReference type="NCBI Taxonomy" id="3075434"/>
    <lineage>
        <taxon>Bacteria</taxon>
        <taxon>Pseudomonadati</taxon>
        <taxon>Pseudomonadota</taxon>
        <taxon>Alphaproteobacteria</taxon>
        <taxon>Hyphomicrobiales</taxon>
        <taxon>Boseaceae</taxon>
        <taxon>Bosea</taxon>
    </lineage>
</organism>
<evidence type="ECO:0000256" key="9">
    <source>
        <dbReference type="SAM" id="Phobius"/>
    </source>
</evidence>
<proteinExistence type="inferred from homology"/>
<evidence type="ECO:0000259" key="11">
    <source>
        <dbReference type="PROSITE" id="PS50929"/>
    </source>
</evidence>
<dbReference type="SMART" id="SM00382">
    <property type="entry name" value="AAA"/>
    <property type="match status" value="1"/>
</dbReference>
<evidence type="ECO:0000256" key="4">
    <source>
        <dbReference type="ARBA" id="ARBA00022741"/>
    </source>
</evidence>
<feature type="region of interest" description="Disordered" evidence="8">
    <location>
        <begin position="578"/>
        <end position="601"/>
    </location>
</feature>
<evidence type="ECO:0000256" key="6">
    <source>
        <dbReference type="ARBA" id="ARBA00022989"/>
    </source>
</evidence>
<name>A0ABU3SC80_9HYPH</name>
<dbReference type="InterPro" id="IPR010128">
    <property type="entry name" value="ATPase_T1SS_PrtD-like"/>
</dbReference>
<keyword evidence="3 9" id="KW-0812">Transmembrane</keyword>
<comment type="similarity">
    <text evidence="2">Belongs to the ABC transporter superfamily.</text>
</comment>
<dbReference type="PROSITE" id="PS50893">
    <property type="entry name" value="ABC_TRANSPORTER_2"/>
    <property type="match status" value="1"/>
</dbReference>
<evidence type="ECO:0000256" key="2">
    <source>
        <dbReference type="ARBA" id="ARBA00005417"/>
    </source>
</evidence>
<dbReference type="PANTHER" id="PTHR24221:SF248">
    <property type="entry name" value="ABC TRANSPORTER TRANSMEMBRANE REGION"/>
    <property type="match status" value="1"/>
</dbReference>
<dbReference type="NCBIfam" id="TIGR01842">
    <property type="entry name" value="type_I_sec_PrtD"/>
    <property type="match status" value="1"/>
</dbReference>
<evidence type="ECO:0000259" key="10">
    <source>
        <dbReference type="PROSITE" id="PS50893"/>
    </source>
</evidence>
<dbReference type="InterPro" id="IPR003439">
    <property type="entry name" value="ABC_transporter-like_ATP-bd"/>
</dbReference>
<dbReference type="InterPro" id="IPR039421">
    <property type="entry name" value="Type_1_exporter"/>
</dbReference>
<dbReference type="Gene3D" id="1.20.1560.10">
    <property type="entry name" value="ABC transporter type 1, transmembrane domain"/>
    <property type="match status" value="1"/>
</dbReference>
<accession>A0ABU3SC80</accession>
<feature type="compositionally biased region" description="Basic and acidic residues" evidence="8">
    <location>
        <begin position="588"/>
        <end position="601"/>
    </location>
</feature>
<dbReference type="Pfam" id="PF00005">
    <property type="entry name" value="ABC_tran"/>
    <property type="match status" value="1"/>
</dbReference>
<dbReference type="RefSeq" id="WP_316020156.1">
    <property type="nucleotide sequence ID" value="NZ_JAWDID010000039.1"/>
</dbReference>
<dbReference type="PROSITE" id="PS50929">
    <property type="entry name" value="ABC_TM1F"/>
    <property type="match status" value="1"/>
</dbReference>
<keyword evidence="4" id="KW-0547">Nucleotide-binding</keyword>
<dbReference type="Proteomes" id="UP001254257">
    <property type="component" value="Unassembled WGS sequence"/>
</dbReference>
<reference evidence="12 13" key="1">
    <citation type="submission" date="2023-09" db="EMBL/GenBank/DDBJ databases">
        <title>Whole genome shotgun sequencing (WGS) of Bosea sp. ZW T0_25, isolated from stored onions (Allium cepa).</title>
        <authorList>
            <person name="Stoll D.A."/>
            <person name="Huch M."/>
        </authorList>
    </citation>
    <scope>NUCLEOTIDE SEQUENCE [LARGE SCALE GENOMIC DNA]</scope>
    <source>
        <strain evidence="12 13">ZW T0_25</strain>
    </source>
</reference>
<comment type="caution">
    <text evidence="12">The sequence shown here is derived from an EMBL/GenBank/DDBJ whole genome shotgun (WGS) entry which is preliminary data.</text>
</comment>
<feature type="transmembrane region" description="Helical" evidence="9">
    <location>
        <begin position="145"/>
        <end position="169"/>
    </location>
</feature>
<gene>
    <name evidence="12" type="ORF">RKE40_20960</name>
</gene>
<feature type="transmembrane region" description="Helical" evidence="9">
    <location>
        <begin position="76"/>
        <end position="96"/>
    </location>
</feature>
<feature type="transmembrane region" description="Helical" evidence="9">
    <location>
        <begin position="38"/>
        <end position="56"/>
    </location>
</feature>
<evidence type="ECO:0000256" key="3">
    <source>
        <dbReference type="ARBA" id="ARBA00022692"/>
    </source>
</evidence>
<evidence type="ECO:0000256" key="7">
    <source>
        <dbReference type="ARBA" id="ARBA00023136"/>
    </source>
</evidence>
<evidence type="ECO:0000256" key="8">
    <source>
        <dbReference type="SAM" id="MobiDB-lite"/>
    </source>
</evidence>
<dbReference type="PROSITE" id="PS00211">
    <property type="entry name" value="ABC_TRANSPORTER_1"/>
    <property type="match status" value="1"/>
</dbReference>
<keyword evidence="6 9" id="KW-1133">Transmembrane helix</keyword>
<dbReference type="PANTHER" id="PTHR24221">
    <property type="entry name" value="ATP-BINDING CASSETTE SUB-FAMILY B"/>
    <property type="match status" value="1"/>
</dbReference>
<evidence type="ECO:0000256" key="5">
    <source>
        <dbReference type="ARBA" id="ARBA00022840"/>
    </source>
</evidence>
<dbReference type="InterPro" id="IPR036640">
    <property type="entry name" value="ABC1_TM_sf"/>
</dbReference>
<evidence type="ECO:0000313" key="12">
    <source>
        <dbReference type="EMBL" id="MDU0342377.1"/>
    </source>
</evidence>
<keyword evidence="7 9" id="KW-0472">Membrane</keyword>
<dbReference type="InterPro" id="IPR017871">
    <property type="entry name" value="ABC_transporter-like_CS"/>
</dbReference>
<keyword evidence="13" id="KW-1185">Reference proteome</keyword>
<feature type="domain" description="ABC transmembrane type-1" evidence="11">
    <location>
        <begin position="40"/>
        <end position="316"/>
    </location>
</feature>
<dbReference type="Gene3D" id="3.40.50.300">
    <property type="entry name" value="P-loop containing nucleotide triphosphate hydrolases"/>
    <property type="match status" value="1"/>
</dbReference>
<dbReference type="SUPFAM" id="SSF52540">
    <property type="entry name" value="P-loop containing nucleoside triphosphate hydrolases"/>
    <property type="match status" value="1"/>
</dbReference>